<dbReference type="SUPFAM" id="SSF54211">
    <property type="entry name" value="Ribosomal protein S5 domain 2-like"/>
    <property type="match status" value="1"/>
</dbReference>
<dbReference type="NCBIfam" id="TIGR00257">
    <property type="entry name" value="IMPACT_YIGZ"/>
    <property type="match status" value="1"/>
</dbReference>
<dbReference type="Gene3D" id="3.30.70.240">
    <property type="match status" value="1"/>
</dbReference>
<dbReference type="SUPFAM" id="SSF54980">
    <property type="entry name" value="EF-G C-terminal domain-like"/>
    <property type="match status" value="1"/>
</dbReference>
<feature type="domain" description="Impact N-terminal" evidence="2">
    <location>
        <begin position="35"/>
        <end position="138"/>
    </location>
</feature>
<dbReference type="Pfam" id="PF01205">
    <property type="entry name" value="Impact_N"/>
    <property type="match status" value="1"/>
</dbReference>
<comment type="caution">
    <text evidence="4">The sequence shown here is derived from an EMBL/GenBank/DDBJ whole genome shotgun (WGS) entry which is preliminary data.</text>
</comment>
<dbReference type="PANTHER" id="PTHR16301:SF20">
    <property type="entry name" value="IMPACT FAMILY MEMBER YIGZ"/>
    <property type="match status" value="1"/>
</dbReference>
<dbReference type="PROSITE" id="PS00910">
    <property type="entry name" value="UPF0029"/>
    <property type="match status" value="1"/>
</dbReference>
<evidence type="ECO:0000313" key="4">
    <source>
        <dbReference type="EMBL" id="RGK42197.1"/>
    </source>
</evidence>
<evidence type="ECO:0000256" key="1">
    <source>
        <dbReference type="ARBA" id="ARBA00007665"/>
    </source>
</evidence>
<reference evidence="4 5" key="1">
    <citation type="submission" date="2018-08" db="EMBL/GenBank/DDBJ databases">
        <title>A genome reference for cultivated species of the human gut microbiota.</title>
        <authorList>
            <person name="Zou Y."/>
            <person name="Xue W."/>
            <person name="Luo G."/>
        </authorList>
    </citation>
    <scope>NUCLEOTIDE SEQUENCE [LARGE SCALE GENOMIC DNA]</scope>
    <source>
        <strain evidence="4 5">TF11-7</strain>
    </source>
</reference>
<gene>
    <name evidence="4" type="ORF">DXD17_02265</name>
</gene>
<dbReference type="InterPro" id="IPR020569">
    <property type="entry name" value="UPF0029_Impact_CS"/>
</dbReference>
<evidence type="ECO:0000313" key="5">
    <source>
        <dbReference type="Proteomes" id="UP000260793"/>
    </source>
</evidence>
<dbReference type="Gene3D" id="3.30.230.30">
    <property type="entry name" value="Impact, N-terminal domain"/>
    <property type="match status" value="1"/>
</dbReference>
<dbReference type="GO" id="GO:0006446">
    <property type="term" value="P:regulation of translational initiation"/>
    <property type="evidence" value="ECO:0007669"/>
    <property type="project" value="TreeGrafter"/>
</dbReference>
<dbReference type="InterPro" id="IPR036956">
    <property type="entry name" value="Impact_N_sf"/>
</dbReference>
<organism evidence="4 5">
    <name type="scientific">[Ruminococcus] lactaris</name>
    <dbReference type="NCBI Taxonomy" id="46228"/>
    <lineage>
        <taxon>Bacteria</taxon>
        <taxon>Bacillati</taxon>
        <taxon>Bacillota</taxon>
        <taxon>Clostridia</taxon>
        <taxon>Lachnospirales</taxon>
        <taxon>Lachnospiraceae</taxon>
        <taxon>Mediterraneibacter</taxon>
    </lineage>
</organism>
<evidence type="ECO:0000259" key="3">
    <source>
        <dbReference type="Pfam" id="PF09186"/>
    </source>
</evidence>
<proteinExistence type="inferred from homology"/>
<dbReference type="InterPro" id="IPR023582">
    <property type="entry name" value="Impact"/>
</dbReference>
<dbReference type="AlphaFoldDB" id="A0A3E4LXR2"/>
<accession>A0A3E4LXR2</accession>
<dbReference type="InterPro" id="IPR001498">
    <property type="entry name" value="Impact_N"/>
</dbReference>
<comment type="similarity">
    <text evidence="1">Belongs to the IMPACT family.</text>
</comment>
<dbReference type="GO" id="GO:0005737">
    <property type="term" value="C:cytoplasm"/>
    <property type="evidence" value="ECO:0007669"/>
    <property type="project" value="TreeGrafter"/>
</dbReference>
<dbReference type="InterPro" id="IPR015796">
    <property type="entry name" value="Impact_YigZ-like"/>
</dbReference>
<evidence type="ECO:0000259" key="2">
    <source>
        <dbReference type="Pfam" id="PF01205"/>
    </source>
</evidence>
<dbReference type="InterPro" id="IPR015269">
    <property type="entry name" value="UPF0029_Impact_C"/>
</dbReference>
<feature type="domain" description="UPF0029" evidence="3">
    <location>
        <begin position="156"/>
        <end position="211"/>
    </location>
</feature>
<dbReference type="PANTHER" id="PTHR16301">
    <property type="entry name" value="IMPACT-RELATED"/>
    <property type="match status" value="1"/>
</dbReference>
<dbReference type="RefSeq" id="WP_117687664.1">
    <property type="nucleotide sequence ID" value="NZ_JAQENN010000011.1"/>
</dbReference>
<name>A0A3E4LXR2_9FIRM</name>
<dbReference type="InterPro" id="IPR035647">
    <property type="entry name" value="EFG_III/V"/>
</dbReference>
<dbReference type="EMBL" id="QSQN01000004">
    <property type="protein sequence ID" value="RGK42197.1"/>
    <property type="molecule type" value="Genomic_DNA"/>
</dbReference>
<sequence length="238" mass="26897">MYIIGDSKYEKNEKEQQVESYQTVYRGGMGEIIEKKSRFIAEVYPIESEEQAAQILEETRKKYWDARHHCWAYVLGRNPAAERMSDDGEPAGTAGKPILEVIRGRKLTDVLVIVTRYFGGTLLGTGGLVRAYTSAAIDGLEHSESITRIHGIKLLIRAEYTDLGKIQYLLASRDVIQLDPVYTDKVELMALVPVEQMKGLKADLMEGTNGQAVLDETLQCWFAQTEDGIRIFSEWVEE</sequence>
<dbReference type="Proteomes" id="UP000260793">
    <property type="component" value="Unassembled WGS sequence"/>
</dbReference>
<protein>
    <submittedName>
        <fullName evidence="4">YigZ family protein</fullName>
    </submittedName>
</protein>
<dbReference type="InterPro" id="IPR020568">
    <property type="entry name" value="Ribosomal_Su5_D2-typ_SF"/>
</dbReference>
<dbReference type="Pfam" id="PF09186">
    <property type="entry name" value="DUF1949"/>
    <property type="match status" value="1"/>
</dbReference>